<reference evidence="3 4" key="1">
    <citation type="journal article" date="2024" name="Microbiology">
        <title>Methylomarinum rosea sp. nov., a novel halophilic methanotrophic bacterium from the hypersaline Lake Elton.</title>
        <authorList>
            <person name="Suleimanov R.Z."/>
            <person name="Oshkin I.Y."/>
            <person name="Danilova O.V."/>
            <person name="Suzina N.E."/>
            <person name="Dedysh S.N."/>
        </authorList>
    </citation>
    <scope>NUCLEOTIDE SEQUENCE [LARGE SCALE GENOMIC DNA]</scope>
    <source>
        <strain evidence="3 4">Ch1-1</strain>
    </source>
</reference>
<evidence type="ECO:0000259" key="2">
    <source>
        <dbReference type="PROSITE" id="PS51898"/>
    </source>
</evidence>
<dbReference type="Proteomes" id="UP001225378">
    <property type="component" value="Chromosome"/>
</dbReference>
<organism evidence="3 4">
    <name type="scientific">Methylomarinum roseum</name>
    <dbReference type="NCBI Taxonomy" id="3067653"/>
    <lineage>
        <taxon>Bacteria</taxon>
        <taxon>Pseudomonadati</taxon>
        <taxon>Pseudomonadota</taxon>
        <taxon>Gammaproteobacteria</taxon>
        <taxon>Methylococcales</taxon>
        <taxon>Methylococcaceae</taxon>
        <taxon>Methylomarinum</taxon>
    </lineage>
</organism>
<dbReference type="GO" id="GO:0003677">
    <property type="term" value="F:DNA binding"/>
    <property type="evidence" value="ECO:0007669"/>
    <property type="project" value="InterPro"/>
</dbReference>
<dbReference type="InterPro" id="IPR013762">
    <property type="entry name" value="Integrase-like_cat_sf"/>
</dbReference>
<dbReference type="CDD" id="cd00397">
    <property type="entry name" value="DNA_BRE_C"/>
    <property type="match status" value="1"/>
</dbReference>
<dbReference type="GO" id="GO:0006310">
    <property type="term" value="P:DNA recombination"/>
    <property type="evidence" value="ECO:0007669"/>
    <property type="project" value="UniProtKB-KW"/>
</dbReference>
<keyword evidence="4" id="KW-1185">Reference proteome</keyword>
<gene>
    <name evidence="3" type="ORF">Q9L42_010010</name>
</gene>
<dbReference type="Gene3D" id="1.10.443.10">
    <property type="entry name" value="Intergrase catalytic core"/>
    <property type="match status" value="1"/>
</dbReference>
<sequence length="105" mass="12143">MGPVDITNHAVFRLQLFNDRFSGYSLTKWQIEGFFKKLTKLSGTRISAHRLRHTFATLIAQSGENPDLKSLQYILGHTDIRTTMAYIEPQKKHLEQVLNQLSLDR</sequence>
<name>A0AAU7NZR6_9GAMM</name>
<dbReference type="InterPro" id="IPR002104">
    <property type="entry name" value="Integrase_catalytic"/>
</dbReference>
<dbReference type="AlphaFoldDB" id="A0AAU7NZR6"/>
<dbReference type="EMBL" id="CP157743">
    <property type="protein sequence ID" value="XBS22440.1"/>
    <property type="molecule type" value="Genomic_DNA"/>
</dbReference>
<dbReference type="KEGG" id="mech:Q9L42_010010"/>
<dbReference type="PROSITE" id="PS51898">
    <property type="entry name" value="TYR_RECOMBINASE"/>
    <property type="match status" value="1"/>
</dbReference>
<dbReference type="Pfam" id="PF00589">
    <property type="entry name" value="Phage_integrase"/>
    <property type="match status" value="1"/>
</dbReference>
<dbReference type="RefSeq" id="WP_349432707.1">
    <property type="nucleotide sequence ID" value="NZ_CP157743.1"/>
</dbReference>
<dbReference type="GO" id="GO:0015074">
    <property type="term" value="P:DNA integration"/>
    <property type="evidence" value="ECO:0007669"/>
    <property type="project" value="InterPro"/>
</dbReference>
<protein>
    <submittedName>
        <fullName evidence="3">Site-specific integrase</fullName>
    </submittedName>
</protein>
<evidence type="ECO:0000313" key="3">
    <source>
        <dbReference type="EMBL" id="XBS22440.1"/>
    </source>
</evidence>
<keyword evidence="1" id="KW-0233">DNA recombination</keyword>
<evidence type="ECO:0000313" key="4">
    <source>
        <dbReference type="Proteomes" id="UP001225378"/>
    </source>
</evidence>
<evidence type="ECO:0000256" key="1">
    <source>
        <dbReference type="ARBA" id="ARBA00023172"/>
    </source>
</evidence>
<feature type="domain" description="Tyr recombinase" evidence="2">
    <location>
        <begin position="1"/>
        <end position="99"/>
    </location>
</feature>
<dbReference type="InterPro" id="IPR011010">
    <property type="entry name" value="DNA_brk_join_enz"/>
</dbReference>
<dbReference type="SUPFAM" id="SSF56349">
    <property type="entry name" value="DNA breaking-rejoining enzymes"/>
    <property type="match status" value="1"/>
</dbReference>
<proteinExistence type="predicted"/>
<accession>A0AAU7NZR6</accession>